<dbReference type="EMBL" id="APKE01000014">
    <property type="protein sequence ID" value="KAF0676479.1"/>
    <property type="molecule type" value="Genomic_DNA"/>
</dbReference>
<dbReference type="SUPFAM" id="SSF47226">
    <property type="entry name" value="Histidine-containing phosphotransfer domain, HPT domain"/>
    <property type="match status" value="1"/>
</dbReference>
<dbReference type="PROSITE" id="PS50894">
    <property type="entry name" value="HPT"/>
    <property type="match status" value="1"/>
</dbReference>
<dbReference type="AlphaFoldDB" id="A0A921NXC9"/>
<comment type="caution">
    <text evidence="4">The sequence shown here is derived from an EMBL/GenBank/DDBJ whole genome shotgun (WGS) entry which is preliminary data.</text>
</comment>
<dbReference type="Gene3D" id="1.20.120.160">
    <property type="entry name" value="HPT domain"/>
    <property type="match status" value="1"/>
</dbReference>
<evidence type="ECO:0000256" key="2">
    <source>
        <dbReference type="PROSITE-ProRule" id="PRU00110"/>
    </source>
</evidence>
<name>A0A921NXC9_9RHOB</name>
<dbReference type="Proteomes" id="UP000698242">
    <property type="component" value="Unassembled WGS sequence"/>
</dbReference>
<sequence>MTQAQAVQGADSALSALRTRFVERLTVTIERLDMMAESLAEGIEPSTNLVGIIDELHRLSGIAGSFGYAELGVEAAELEMAFREVRRTEEAHALLDKLDVHVARIDEITNGR</sequence>
<dbReference type="RefSeq" id="WP_159964608.1">
    <property type="nucleotide sequence ID" value="NZ_APKE01000014.1"/>
</dbReference>
<dbReference type="OrthoDB" id="7889027at2"/>
<organism evidence="4 5">
    <name type="scientific">Profundibacterium mesophilum KAUST100406-0324</name>
    <dbReference type="NCBI Taxonomy" id="1037889"/>
    <lineage>
        <taxon>Bacteria</taxon>
        <taxon>Pseudomonadati</taxon>
        <taxon>Pseudomonadota</taxon>
        <taxon>Alphaproteobacteria</taxon>
        <taxon>Rhodobacterales</taxon>
        <taxon>Roseobacteraceae</taxon>
        <taxon>Profundibacterium</taxon>
    </lineage>
</organism>
<feature type="domain" description="HPt" evidence="3">
    <location>
        <begin position="10"/>
        <end position="112"/>
    </location>
</feature>
<keyword evidence="2" id="KW-0597">Phosphoprotein</keyword>
<reference evidence="4" key="1">
    <citation type="submission" date="2013-03" db="EMBL/GenBank/DDBJ databases">
        <title>Genome Sequence of the Profundibacterium mesophilum strain KAUST100406-0324T from Red Sea, a novel genus in the family Rhodobacteraceae.</title>
        <authorList>
            <person name="Essack M."/>
            <person name="Alam I."/>
            <person name="Lafi F."/>
            <person name="Alawi W."/>
            <person name="Kamanu F."/>
            <person name="Al-Suwailem A."/>
            <person name="Lee O.O."/>
            <person name="Xu Y."/>
            <person name="Bajic V."/>
            <person name="Qian P.-Y."/>
            <person name="Archer J."/>
        </authorList>
    </citation>
    <scope>NUCLEOTIDE SEQUENCE</scope>
    <source>
        <strain evidence="4">KAUST100406-0324</strain>
    </source>
</reference>
<evidence type="ECO:0000259" key="3">
    <source>
        <dbReference type="PROSITE" id="PS50894"/>
    </source>
</evidence>
<gene>
    <name evidence="4" type="ORF">PMES_01211</name>
</gene>
<dbReference type="GO" id="GO:0004672">
    <property type="term" value="F:protein kinase activity"/>
    <property type="evidence" value="ECO:0007669"/>
    <property type="project" value="UniProtKB-ARBA"/>
</dbReference>
<protein>
    <submittedName>
        <fullName evidence="4">Hybrid sensory kinase</fullName>
    </submittedName>
</protein>
<proteinExistence type="predicted"/>
<evidence type="ECO:0000313" key="4">
    <source>
        <dbReference type="EMBL" id="KAF0676479.1"/>
    </source>
</evidence>
<dbReference type="InterPro" id="IPR008207">
    <property type="entry name" value="Sig_transdc_His_kin_Hpt_dom"/>
</dbReference>
<accession>A0A921NXC9</accession>
<dbReference type="GO" id="GO:0000160">
    <property type="term" value="P:phosphorelay signal transduction system"/>
    <property type="evidence" value="ECO:0007669"/>
    <property type="project" value="UniProtKB-KW"/>
</dbReference>
<feature type="modified residue" description="Phosphohistidine" evidence="2">
    <location>
        <position position="57"/>
    </location>
</feature>
<keyword evidence="1" id="KW-0902">Two-component regulatory system</keyword>
<keyword evidence="4" id="KW-0808">Transferase</keyword>
<evidence type="ECO:0000256" key="1">
    <source>
        <dbReference type="ARBA" id="ARBA00023012"/>
    </source>
</evidence>
<dbReference type="Pfam" id="PF01627">
    <property type="entry name" value="Hpt"/>
    <property type="match status" value="1"/>
</dbReference>
<dbReference type="InterPro" id="IPR036641">
    <property type="entry name" value="HPT_dom_sf"/>
</dbReference>
<evidence type="ECO:0000313" key="5">
    <source>
        <dbReference type="Proteomes" id="UP000698242"/>
    </source>
</evidence>
<keyword evidence="4" id="KW-0418">Kinase</keyword>
<keyword evidence="5" id="KW-1185">Reference proteome</keyword>